<comment type="caution">
    <text evidence="2">The sequence shown here is derived from an EMBL/GenBank/DDBJ whole genome shotgun (WGS) entry which is preliminary data.</text>
</comment>
<dbReference type="AlphaFoldDB" id="A0A328ZJF4"/>
<feature type="compositionally biased region" description="Basic residues" evidence="1">
    <location>
        <begin position="1"/>
        <end position="10"/>
    </location>
</feature>
<reference evidence="2 3" key="1">
    <citation type="submission" date="2018-06" db="EMBL/GenBank/DDBJ databases">
        <title>Genomic Encyclopedia of Archaeal and Bacterial Type Strains, Phase II (KMG-II): from individual species to whole genera.</title>
        <authorList>
            <person name="Goeker M."/>
        </authorList>
    </citation>
    <scope>NUCLEOTIDE SEQUENCE [LARGE SCALE GENOMIC DNA]</scope>
    <source>
        <strain evidence="2 3">CFPB 3232</strain>
    </source>
</reference>
<organism evidence="2 3">
    <name type="scientific">Paracidovorax anthurii</name>
    <dbReference type="NCBI Taxonomy" id="78229"/>
    <lineage>
        <taxon>Bacteria</taxon>
        <taxon>Pseudomonadati</taxon>
        <taxon>Pseudomonadota</taxon>
        <taxon>Betaproteobacteria</taxon>
        <taxon>Burkholderiales</taxon>
        <taxon>Comamonadaceae</taxon>
        <taxon>Paracidovorax</taxon>
    </lineage>
</organism>
<evidence type="ECO:0000313" key="2">
    <source>
        <dbReference type="EMBL" id="RAR84732.1"/>
    </source>
</evidence>
<gene>
    <name evidence="2" type="ORF">AX018_101084</name>
</gene>
<sequence length="479" mass="52179">MARKGRRFARPHTMSAMTRPIQSGPIHGLPPAPSPATAAEGAPASRPRSQAHARSGLMDALACIRTEPRDAGDASAPQSPRPRQGILACLPRLWTQAQDPAPESRPLSMAQQVRHDMQREALDQLSAAPAQAVLPIHTLAQPASLEAIAQGAGVPAQALETHLRSAMQGLCDRVAHGHWKYSNREDAALTDLLFHLHALGQAPSPPAWLGPLRHFDTFVAHFCPQANMETRAHMIKLVKFFERDHRPEMLLEKRLHQTGVPKPIYNGPGDWVELPKAWVDRQVVEEARQLLRDGNFPREGELLVHGTGSAALGPIAKEGAICSAAKALRKGRKVVTGEYVSYIQSNSQASSTGGTVGLGDVYASKHSLGSGHYAMPRWFDETGVAFGISEAKQRAYNQARRIRRDYDNTEEGIVIGPAAPLKNVVALSAPKASEARVRAWIEAHCPHAKFVSYEAAELLDDDGMFGLIPTKRALDQQYD</sequence>
<keyword evidence="3" id="KW-1185">Reference proteome</keyword>
<feature type="region of interest" description="Disordered" evidence="1">
    <location>
        <begin position="1"/>
        <end position="55"/>
    </location>
</feature>
<dbReference type="Proteomes" id="UP000248856">
    <property type="component" value="Unassembled WGS sequence"/>
</dbReference>
<protein>
    <submittedName>
        <fullName evidence="2">Uncharacterized protein</fullName>
    </submittedName>
</protein>
<evidence type="ECO:0000313" key="3">
    <source>
        <dbReference type="Proteomes" id="UP000248856"/>
    </source>
</evidence>
<dbReference type="EMBL" id="QLTA01000010">
    <property type="protein sequence ID" value="RAR84732.1"/>
    <property type="molecule type" value="Genomic_DNA"/>
</dbReference>
<proteinExistence type="predicted"/>
<name>A0A328ZJF4_9BURK</name>
<accession>A0A328ZJF4</accession>
<evidence type="ECO:0000256" key="1">
    <source>
        <dbReference type="SAM" id="MobiDB-lite"/>
    </source>
</evidence>